<feature type="region of interest" description="Disordered" evidence="1">
    <location>
        <begin position="1"/>
        <end position="78"/>
    </location>
</feature>
<proteinExistence type="predicted"/>
<keyword evidence="2" id="KW-0472">Membrane</keyword>
<keyword evidence="4" id="KW-1185">Reference proteome</keyword>
<organism evidence="3 4">
    <name type="scientific">Clohesyomyces aquaticus</name>
    <dbReference type="NCBI Taxonomy" id="1231657"/>
    <lineage>
        <taxon>Eukaryota</taxon>
        <taxon>Fungi</taxon>
        <taxon>Dikarya</taxon>
        <taxon>Ascomycota</taxon>
        <taxon>Pezizomycotina</taxon>
        <taxon>Dothideomycetes</taxon>
        <taxon>Pleosporomycetidae</taxon>
        <taxon>Pleosporales</taxon>
        <taxon>Lindgomycetaceae</taxon>
        <taxon>Clohesyomyces</taxon>
    </lineage>
</organism>
<gene>
    <name evidence="3" type="ORF">BCR34DRAFT_606885</name>
</gene>
<evidence type="ECO:0000313" key="4">
    <source>
        <dbReference type="Proteomes" id="UP000193144"/>
    </source>
</evidence>
<evidence type="ECO:0000256" key="2">
    <source>
        <dbReference type="SAM" id="Phobius"/>
    </source>
</evidence>
<evidence type="ECO:0000313" key="3">
    <source>
        <dbReference type="EMBL" id="ORX98612.1"/>
    </source>
</evidence>
<keyword evidence="2" id="KW-0812">Transmembrane</keyword>
<dbReference type="Proteomes" id="UP000193144">
    <property type="component" value="Unassembled WGS sequence"/>
</dbReference>
<dbReference type="AlphaFoldDB" id="A0A1Y1YKV5"/>
<comment type="caution">
    <text evidence="3">The sequence shown here is derived from an EMBL/GenBank/DDBJ whole genome shotgun (WGS) entry which is preliminary data.</text>
</comment>
<protein>
    <submittedName>
        <fullName evidence="3">Uncharacterized protein</fullName>
    </submittedName>
</protein>
<evidence type="ECO:0000256" key="1">
    <source>
        <dbReference type="SAM" id="MobiDB-lite"/>
    </source>
</evidence>
<dbReference type="EMBL" id="MCFA01000212">
    <property type="protein sequence ID" value="ORX98612.1"/>
    <property type="molecule type" value="Genomic_DNA"/>
</dbReference>
<dbReference type="OrthoDB" id="3792384at2759"/>
<name>A0A1Y1YKV5_9PLEO</name>
<feature type="transmembrane region" description="Helical" evidence="2">
    <location>
        <begin position="84"/>
        <end position="102"/>
    </location>
</feature>
<accession>A0A1Y1YKV5</accession>
<feature type="compositionally biased region" description="Pro residues" evidence="1">
    <location>
        <begin position="23"/>
        <end position="33"/>
    </location>
</feature>
<keyword evidence="2" id="KW-1133">Transmembrane helix</keyword>
<reference evidence="3 4" key="1">
    <citation type="submission" date="2016-07" db="EMBL/GenBank/DDBJ databases">
        <title>Pervasive Adenine N6-methylation of Active Genes in Fungi.</title>
        <authorList>
            <consortium name="DOE Joint Genome Institute"/>
            <person name="Mondo S.J."/>
            <person name="Dannebaum R.O."/>
            <person name="Kuo R.C."/>
            <person name="Labutti K."/>
            <person name="Haridas S."/>
            <person name="Kuo A."/>
            <person name="Salamov A."/>
            <person name="Ahrendt S.R."/>
            <person name="Lipzen A."/>
            <person name="Sullivan W."/>
            <person name="Andreopoulos W.B."/>
            <person name="Clum A."/>
            <person name="Lindquist E."/>
            <person name="Daum C."/>
            <person name="Ramamoorthy G.K."/>
            <person name="Gryganskyi A."/>
            <person name="Culley D."/>
            <person name="Magnuson J.K."/>
            <person name="James T.Y."/>
            <person name="O'Malley M.A."/>
            <person name="Stajich J.E."/>
            <person name="Spatafora J.W."/>
            <person name="Visel A."/>
            <person name="Grigoriev I.V."/>
        </authorList>
    </citation>
    <scope>NUCLEOTIDE SEQUENCE [LARGE SCALE GENOMIC DNA]</scope>
    <source>
        <strain evidence="3 4">CBS 115471</strain>
    </source>
</reference>
<sequence length="113" mass="12171">MNPLYSATQGQAPPALNQLPIFHLPPPDDPPPSYEDATHSSSSPLLVGPPPNYGTYRAYPEPDPDPSSTASSDIEETTRSLPEWVGQAMVVLVFLAILYGFFRLVNDTDGLSG</sequence>
<feature type="compositionally biased region" description="Polar residues" evidence="1">
    <location>
        <begin position="1"/>
        <end position="11"/>
    </location>
</feature>